<dbReference type="KEGG" id="psco:LY89DRAFT_637146"/>
<accession>A0A194XS18</accession>
<reference evidence="2 3" key="1">
    <citation type="submission" date="2015-10" db="EMBL/GenBank/DDBJ databases">
        <title>Full genome of DAOMC 229536 Phialocephala scopiformis, a fungal endophyte of spruce producing the potent anti-insectan compound rugulosin.</title>
        <authorList>
            <consortium name="DOE Joint Genome Institute"/>
            <person name="Walker A.K."/>
            <person name="Frasz S.L."/>
            <person name="Seifert K.A."/>
            <person name="Miller J.D."/>
            <person name="Mondo S.J."/>
            <person name="Labutti K."/>
            <person name="Lipzen A."/>
            <person name="Dockter R."/>
            <person name="Kennedy M."/>
            <person name="Grigoriev I.V."/>
            <person name="Spatafora J.W."/>
        </authorList>
    </citation>
    <scope>NUCLEOTIDE SEQUENCE [LARGE SCALE GENOMIC DNA]</scope>
    <source>
        <strain evidence="2 3">CBS 120377</strain>
    </source>
</reference>
<organism evidence="2 3">
    <name type="scientific">Mollisia scopiformis</name>
    <name type="common">Conifer needle endophyte fungus</name>
    <name type="synonym">Phialocephala scopiformis</name>
    <dbReference type="NCBI Taxonomy" id="149040"/>
    <lineage>
        <taxon>Eukaryota</taxon>
        <taxon>Fungi</taxon>
        <taxon>Dikarya</taxon>
        <taxon>Ascomycota</taxon>
        <taxon>Pezizomycotina</taxon>
        <taxon>Leotiomycetes</taxon>
        <taxon>Helotiales</taxon>
        <taxon>Mollisiaceae</taxon>
        <taxon>Mollisia</taxon>
    </lineage>
</organism>
<dbReference type="InParanoid" id="A0A194XS18"/>
<dbReference type="STRING" id="149040.A0A194XS18"/>
<dbReference type="AlphaFoldDB" id="A0A194XS18"/>
<feature type="region of interest" description="Disordered" evidence="1">
    <location>
        <begin position="264"/>
        <end position="322"/>
    </location>
</feature>
<proteinExistence type="predicted"/>
<gene>
    <name evidence="2" type="ORF">LY89DRAFT_637146</name>
</gene>
<evidence type="ECO:0000313" key="2">
    <source>
        <dbReference type="EMBL" id="KUJ22844.1"/>
    </source>
</evidence>
<dbReference type="EMBL" id="KQ947406">
    <property type="protein sequence ID" value="KUJ22844.1"/>
    <property type="molecule type" value="Genomic_DNA"/>
</dbReference>
<sequence>MAALTPATKDLLFIVGLGLTASALVATVRRMLLFSRDASIIPPSENKPSYITQDVEDSLKLGTLDKLLDSPNFCIQETTAIIICERALHDGTTIDALLWHIAQPNHDLREKGIRALSMMLNSSTVKIINKPSTYAALVKSLEYSVTDYEHNGYDLDWDNWHLRDIAEQGCLMILGQLVDKYGIEGVVKARFVERWLAKEPWGDTDEERFFFFAESLRKNYRLNEITVPLFRDRIGRRQLIKAKLIPHQFEMGTRQRDTRMINGESTAGEDFDGMFVESRRRRDQSAEDDRIRRRNREAMVLNDGTRPLGRDDIIQRDSTFSR</sequence>
<dbReference type="GeneID" id="28821243"/>
<dbReference type="OrthoDB" id="5385189at2759"/>
<keyword evidence="3" id="KW-1185">Reference proteome</keyword>
<dbReference type="Proteomes" id="UP000070700">
    <property type="component" value="Unassembled WGS sequence"/>
</dbReference>
<protein>
    <recommendedName>
        <fullName evidence="4">Cytoskeleton-associated protein</fullName>
    </recommendedName>
</protein>
<name>A0A194XS18_MOLSC</name>
<feature type="compositionally biased region" description="Basic and acidic residues" evidence="1">
    <location>
        <begin position="277"/>
        <end position="291"/>
    </location>
</feature>
<evidence type="ECO:0000313" key="3">
    <source>
        <dbReference type="Proteomes" id="UP000070700"/>
    </source>
</evidence>
<evidence type="ECO:0000256" key="1">
    <source>
        <dbReference type="SAM" id="MobiDB-lite"/>
    </source>
</evidence>
<dbReference type="RefSeq" id="XP_018077199.1">
    <property type="nucleotide sequence ID" value="XM_018211517.1"/>
</dbReference>
<evidence type="ECO:0008006" key="4">
    <source>
        <dbReference type="Google" id="ProtNLM"/>
    </source>
</evidence>